<name>A0A3D8SX04_9EURO</name>
<dbReference type="AlphaFoldDB" id="A0A3D8SX04"/>
<protein>
    <submittedName>
        <fullName evidence="1">Uncharacterized protein</fullName>
    </submittedName>
</protein>
<proteinExistence type="predicted"/>
<dbReference type="EMBL" id="PVWQ01000002">
    <property type="protein sequence ID" value="RDW90857.1"/>
    <property type="molecule type" value="Genomic_DNA"/>
</dbReference>
<dbReference type="RefSeq" id="XP_026607811.1">
    <property type="nucleotide sequence ID" value="XM_026744648.1"/>
</dbReference>
<evidence type="ECO:0000313" key="2">
    <source>
        <dbReference type="Proteomes" id="UP000256690"/>
    </source>
</evidence>
<evidence type="ECO:0000313" key="1">
    <source>
        <dbReference type="EMBL" id="RDW90857.1"/>
    </source>
</evidence>
<dbReference type="GeneID" id="38113002"/>
<sequence length="101" mass="11467">MPRWQSMSTPGVKIGRLNPAKGLKLTKELKEGFWIWGNTEVLLRWQNGAPFYNVRAQGSSNTKVNSSDILLYDDSLDELKRLILLKELAEGHLKNPNLPGY</sequence>
<dbReference type="Proteomes" id="UP000256690">
    <property type="component" value="Unassembled WGS sequence"/>
</dbReference>
<gene>
    <name evidence="1" type="ORF">DSM5745_02632</name>
</gene>
<accession>A0A3D8SX04</accession>
<organism evidence="1 2">
    <name type="scientific">Aspergillus mulundensis</name>
    <dbReference type="NCBI Taxonomy" id="1810919"/>
    <lineage>
        <taxon>Eukaryota</taxon>
        <taxon>Fungi</taxon>
        <taxon>Dikarya</taxon>
        <taxon>Ascomycota</taxon>
        <taxon>Pezizomycotina</taxon>
        <taxon>Eurotiomycetes</taxon>
        <taxon>Eurotiomycetidae</taxon>
        <taxon>Eurotiales</taxon>
        <taxon>Aspergillaceae</taxon>
        <taxon>Aspergillus</taxon>
        <taxon>Aspergillus subgen. Nidulantes</taxon>
    </lineage>
</organism>
<keyword evidence="2" id="KW-1185">Reference proteome</keyword>
<comment type="caution">
    <text evidence="1">The sequence shown here is derived from an EMBL/GenBank/DDBJ whole genome shotgun (WGS) entry which is preliminary data.</text>
</comment>
<reference evidence="1 2" key="1">
    <citation type="journal article" date="2018" name="IMA Fungus">
        <title>IMA Genome-F 9: Draft genome sequence of Annulohypoxylon stygium, Aspergillus mulundensis, Berkeleyomyces basicola (syn. Thielaviopsis basicola), Ceratocystis smalleyi, two Cercospora beticola strains, Coleophoma cylindrospora, Fusarium fracticaudum, Phialophora cf. hyalina, and Morchella septimelata.</title>
        <authorList>
            <person name="Wingfield B.D."/>
            <person name="Bills G.F."/>
            <person name="Dong Y."/>
            <person name="Huang W."/>
            <person name="Nel W.J."/>
            <person name="Swalarsk-Parry B.S."/>
            <person name="Vaghefi N."/>
            <person name="Wilken P.M."/>
            <person name="An Z."/>
            <person name="de Beer Z.W."/>
            <person name="De Vos L."/>
            <person name="Chen L."/>
            <person name="Duong T.A."/>
            <person name="Gao Y."/>
            <person name="Hammerbacher A."/>
            <person name="Kikkert J.R."/>
            <person name="Li Y."/>
            <person name="Li H."/>
            <person name="Li K."/>
            <person name="Li Q."/>
            <person name="Liu X."/>
            <person name="Ma X."/>
            <person name="Naidoo K."/>
            <person name="Pethybridge S.J."/>
            <person name="Sun J."/>
            <person name="Steenkamp E.T."/>
            <person name="van der Nest M.A."/>
            <person name="van Wyk S."/>
            <person name="Wingfield M.J."/>
            <person name="Xiong C."/>
            <person name="Yue Q."/>
            <person name="Zhang X."/>
        </authorList>
    </citation>
    <scope>NUCLEOTIDE SEQUENCE [LARGE SCALE GENOMIC DNA]</scope>
    <source>
        <strain evidence="1 2">DSM 5745</strain>
    </source>
</reference>